<evidence type="ECO:0000256" key="2">
    <source>
        <dbReference type="SAM" id="Phobius"/>
    </source>
</evidence>
<reference evidence="4 5" key="1">
    <citation type="submission" date="2006-02" db="EMBL/GenBank/DDBJ databases">
        <authorList>
            <person name="Pinhassi J."/>
            <person name="Pedros-Alio C."/>
            <person name="Ferriera S."/>
            <person name="Johnson J."/>
            <person name="Kravitz S."/>
            <person name="Halpern A."/>
            <person name="Remington K."/>
            <person name="Beeson K."/>
            <person name="Tran B."/>
            <person name="Rogers Y.-H."/>
            <person name="Friedman R."/>
            <person name="Venter J.C."/>
        </authorList>
    </citation>
    <scope>NUCLEOTIDE SEQUENCE [LARGE SCALE GENOMIC DNA]</scope>
    <source>
        <strain evidence="4 5">MED92</strain>
    </source>
</reference>
<keyword evidence="2" id="KW-1133">Transmembrane helix</keyword>
<dbReference type="RefSeq" id="WP_007020971.1">
    <property type="nucleotide sequence ID" value="NZ_CH724125.1"/>
</dbReference>
<dbReference type="NCBIfam" id="NF006948">
    <property type="entry name" value="PRK09430.1"/>
    <property type="match status" value="1"/>
</dbReference>
<name>A0A7U8C519_NEPCE</name>
<keyword evidence="2" id="KW-0812">Transmembrane</keyword>
<dbReference type="PANTHER" id="PTHR24074">
    <property type="entry name" value="CO-CHAPERONE PROTEIN DJLA"/>
    <property type="match status" value="1"/>
</dbReference>
<protein>
    <submittedName>
        <fullName evidence="4">Dna-J like membrane chaperone protein</fullName>
    </submittedName>
</protein>
<dbReference type="InterPro" id="IPR001623">
    <property type="entry name" value="DnaJ_domain"/>
</dbReference>
<dbReference type="CDD" id="cd06257">
    <property type="entry name" value="DnaJ"/>
    <property type="match status" value="1"/>
</dbReference>
<evidence type="ECO:0000313" key="5">
    <source>
        <dbReference type="Proteomes" id="UP000002171"/>
    </source>
</evidence>
<dbReference type="SUPFAM" id="SSF46565">
    <property type="entry name" value="Chaperone J-domain"/>
    <property type="match status" value="1"/>
</dbReference>
<dbReference type="Proteomes" id="UP000002171">
    <property type="component" value="Unassembled WGS sequence"/>
</dbReference>
<organism evidence="4 5">
    <name type="scientific">Neptuniibacter caesariensis</name>
    <dbReference type="NCBI Taxonomy" id="207954"/>
    <lineage>
        <taxon>Bacteria</taxon>
        <taxon>Pseudomonadati</taxon>
        <taxon>Pseudomonadota</taxon>
        <taxon>Gammaproteobacteria</taxon>
        <taxon>Oceanospirillales</taxon>
        <taxon>Oceanospirillaceae</taxon>
        <taxon>Neptuniibacter</taxon>
    </lineage>
</organism>
<comment type="caution">
    <text evidence="4">The sequence shown here is derived from an EMBL/GenBank/DDBJ whole genome shotgun (WGS) entry which is preliminary data.</text>
</comment>
<evidence type="ECO:0000313" key="4">
    <source>
        <dbReference type="EMBL" id="EAR60871.1"/>
    </source>
</evidence>
<feature type="transmembrane region" description="Helical" evidence="2">
    <location>
        <begin position="23"/>
        <end position="49"/>
    </location>
</feature>
<keyword evidence="1" id="KW-0143">Chaperone</keyword>
<accession>A0A7U8C519</accession>
<dbReference type="CDD" id="cd07316">
    <property type="entry name" value="terB_like_DjlA"/>
    <property type="match status" value="1"/>
</dbReference>
<dbReference type="SUPFAM" id="SSF158682">
    <property type="entry name" value="TerB-like"/>
    <property type="match status" value="1"/>
</dbReference>
<dbReference type="Pfam" id="PF05099">
    <property type="entry name" value="TerB"/>
    <property type="match status" value="1"/>
</dbReference>
<dbReference type="Gene3D" id="1.10.287.110">
    <property type="entry name" value="DnaJ domain"/>
    <property type="match status" value="1"/>
</dbReference>
<dbReference type="SMART" id="SM00271">
    <property type="entry name" value="DnaJ"/>
    <property type="match status" value="1"/>
</dbReference>
<dbReference type="OrthoDB" id="9782583at2"/>
<gene>
    <name evidence="4" type="primary">djlA</name>
    <name evidence="4" type="ORF">MED92_16530</name>
</gene>
<dbReference type="InterPro" id="IPR029024">
    <property type="entry name" value="TerB-like"/>
</dbReference>
<proteinExistence type="predicted"/>
<feature type="domain" description="J" evidence="3">
    <location>
        <begin position="209"/>
        <end position="273"/>
    </location>
</feature>
<evidence type="ECO:0000256" key="1">
    <source>
        <dbReference type="ARBA" id="ARBA00023186"/>
    </source>
</evidence>
<keyword evidence="5" id="KW-1185">Reference proteome</keyword>
<dbReference type="EMBL" id="AAOW01000013">
    <property type="protein sequence ID" value="EAR60871.1"/>
    <property type="molecule type" value="Genomic_DNA"/>
</dbReference>
<dbReference type="PROSITE" id="PS50076">
    <property type="entry name" value="DNAJ_2"/>
    <property type="match status" value="1"/>
</dbReference>
<dbReference type="Gene3D" id="1.10.3680.10">
    <property type="entry name" value="TerB-like"/>
    <property type="match status" value="1"/>
</dbReference>
<dbReference type="InterPro" id="IPR036869">
    <property type="entry name" value="J_dom_sf"/>
</dbReference>
<dbReference type="PRINTS" id="PR00625">
    <property type="entry name" value="JDOMAIN"/>
</dbReference>
<dbReference type="InterPro" id="IPR050817">
    <property type="entry name" value="DjlA_DnaK_co-chaperone"/>
</dbReference>
<evidence type="ECO:0000259" key="3">
    <source>
        <dbReference type="PROSITE" id="PS50076"/>
    </source>
</evidence>
<keyword evidence="2" id="KW-0472">Membrane</keyword>
<sequence length="274" mass="30515">MAFDPQEKGAEIGETMKKYSTSILLGAAVGLFSGGFWGLIFGGFVGFLISRAIKGVVKAANPQEAFFKATFTVMGKLAKADGRVTEHEIQFARDVMSQMRLDEVRKRQAIEYFSQGKDADFNLESVLKPLALMLRHRPSVKLMFIEIQLQAAMADGEVSDHEILVIDQVCRLLDFGDVSVEEVIARVKAQRDFYQHGQAGVDSEVLLKDAYAVLGVDESASDAEVKKAYRRQMSQHHPDKLVSKGLPEEMIELAKEKSQEIQAAYERIKASRKP</sequence>
<dbReference type="Pfam" id="PF00226">
    <property type="entry name" value="DnaJ"/>
    <property type="match status" value="1"/>
</dbReference>
<dbReference type="InterPro" id="IPR007791">
    <property type="entry name" value="DjlA_N"/>
</dbReference>
<dbReference type="AlphaFoldDB" id="A0A7U8C519"/>